<proteinExistence type="inferred from homology"/>
<evidence type="ECO:0000313" key="5">
    <source>
        <dbReference type="EMBL" id="CAG8546182.1"/>
    </source>
</evidence>
<reference evidence="5" key="1">
    <citation type="submission" date="2021-06" db="EMBL/GenBank/DDBJ databases">
        <authorList>
            <person name="Kallberg Y."/>
            <person name="Tangrot J."/>
            <person name="Rosling A."/>
        </authorList>
    </citation>
    <scope>NUCLEOTIDE SEQUENCE</scope>
    <source>
        <strain evidence="5">IA702</strain>
    </source>
</reference>
<protein>
    <submittedName>
        <fullName evidence="5">3683_t:CDS:1</fullName>
    </submittedName>
</protein>
<feature type="compositionally biased region" description="Basic residues" evidence="4">
    <location>
        <begin position="1"/>
        <end position="10"/>
    </location>
</feature>
<evidence type="ECO:0000256" key="1">
    <source>
        <dbReference type="ARBA" id="ARBA00004123"/>
    </source>
</evidence>
<name>A0A9N9AZD8_9GLOM</name>
<dbReference type="GO" id="GO:0005666">
    <property type="term" value="C:RNA polymerase III complex"/>
    <property type="evidence" value="ECO:0007669"/>
    <property type="project" value="TreeGrafter"/>
</dbReference>
<evidence type="ECO:0000256" key="3">
    <source>
        <dbReference type="ARBA" id="ARBA00023242"/>
    </source>
</evidence>
<feature type="region of interest" description="Disordered" evidence="4">
    <location>
        <begin position="1"/>
        <end position="33"/>
    </location>
</feature>
<feature type="compositionally biased region" description="Low complexity" evidence="4">
    <location>
        <begin position="11"/>
        <end position="29"/>
    </location>
</feature>
<keyword evidence="6" id="KW-1185">Reference proteome</keyword>
<dbReference type="OrthoDB" id="5377312at2759"/>
<dbReference type="InterPro" id="IPR024661">
    <property type="entry name" value="RNA_pol_III_Rpc31"/>
</dbReference>
<evidence type="ECO:0000313" key="6">
    <source>
        <dbReference type="Proteomes" id="UP000789572"/>
    </source>
</evidence>
<comment type="caution">
    <text evidence="5">The sequence shown here is derived from an EMBL/GenBank/DDBJ whole genome shotgun (WGS) entry which is preliminary data.</text>
</comment>
<organism evidence="5 6">
    <name type="scientific">Paraglomus occultum</name>
    <dbReference type="NCBI Taxonomy" id="144539"/>
    <lineage>
        <taxon>Eukaryota</taxon>
        <taxon>Fungi</taxon>
        <taxon>Fungi incertae sedis</taxon>
        <taxon>Mucoromycota</taxon>
        <taxon>Glomeromycotina</taxon>
        <taxon>Glomeromycetes</taxon>
        <taxon>Paraglomerales</taxon>
        <taxon>Paraglomeraceae</taxon>
        <taxon>Paraglomus</taxon>
    </lineage>
</organism>
<dbReference type="GO" id="GO:0006383">
    <property type="term" value="P:transcription by RNA polymerase III"/>
    <property type="evidence" value="ECO:0007669"/>
    <property type="project" value="InterPro"/>
</dbReference>
<evidence type="ECO:0000256" key="2">
    <source>
        <dbReference type="ARBA" id="ARBA00008352"/>
    </source>
</evidence>
<dbReference type="AlphaFoldDB" id="A0A9N9AZD8"/>
<evidence type="ECO:0000256" key="4">
    <source>
        <dbReference type="SAM" id="MobiDB-lite"/>
    </source>
</evidence>
<dbReference type="EMBL" id="CAJVPJ010000651">
    <property type="protein sequence ID" value="CAG8546182.1"/>
    <property type="molecule type" value="Genomic_DNA"/>
</dbReference>
<dbReference type="PANTHER" id="PTHR15367">
    <property type="entry name" value="DNA-DIRECTED RNA POLYMERASE III"/>
    <property type="match status" value="1"/>
</dbReference>
<comment type="similarity">
    <text evidence="2">Belongs to the eukaryotic RPC7 RNA polymerase subunit family.</text>
</comment>
<dbReference type="Proteomes" id="UP000789572">
    <property type="component" value="Unassembled WGS sequence"/>
</dbReference>
<sequence>MPPGRGRGRGTRTTVTRGSGSTQGSRPGPIEGISWNDLHQVYKAREPSGLFPEVELPHPRRPTENELSAVVAMAEYKNLLKLTPYHLSRPVSKPAVQRYSDCLKSVRETRTLKEITADLGFFPEELHSVYDNSKTSTILTDTTQRSEINVGAQLDQFLKDETEEGGRDRGLFAQADTQVVEPDFEISAEAEDEYEEETDYVMSYFDNGEDEFYDDLEDADGGEAYYD</sequence>
<comment type="subcellular location">
    <subcellularLocation>
        <location evidence="1">Nucleus</location>
    </subcellularLocation>
</comment>
<dbReference type="PANTHER" id="PTHR15367:SF2">
    <property type="entry name" value="DNA-DIRECTED RNA POLYMERASE III SUBUNIT"/>
    <property type="match status" value="1"/>
</dbReference>
<gene>
    <name evidence="5" type="ORF">POCULU_LOCUS4783</name>
</gene>
<accession>A0A9N9AZD8</accession>
<dbReference type="Pfam" id="PF11705">
    <property type="entry name" value="RNA_pol_3_Rpc31"/>
    <property type="match status" value="1"/>
</dbReference>
<keyword evidence="3" id="KW-0539">Nucleus</keyword>